<accession>A0A0J1KLJ4</accession>
<protein>
    <submittedName>
        <fullName evidence="1">Uncharacterized protein</fullName>
    </submittedName>
</protein>
<dbReference type="EMBL" id="LDPH01000047">
    <property type="protein sequence ID" value="KLV17570.1"/>
    <property type="molecule type" value="Genomic_DNA"/>
</dbReference>
<sequence>MKLNDILTEEEKKQVNDLMVELDDCITERQMDKITKAIEEIFNEAKKRYYESIGSNKEQAASLQEDRRIFHRRSPKRLRKVSSY</sequence>
<keyword evidence="3" id="KW-1185">Reference proteome</keyword>
<dbReference type="PATRIC" id="fig|1397.4.peg.4447"/>
<evidence type="ECO:0000313" key="3">
    <source>
        <dbReference type="Proteomes" id="UP000036045"/>
    </source>
</evidence>
<evidence type="ECO:0000313" key="1">
    <source>
        <dbReference type="EMBL" id="KLV17570.1"/>
    </source>
</evidence>
<dbReference type="EMBL" id="JAGTPX010000006">
    <property type="protein sequence ID" value="MBR8669488.1"/>
    <property type="molecule type" value="Genomic_DNA"/>
</dbReference>
<gene>
    <name evidence="1" type="ORF">ABW02_24635</name>
    <name evidence="2" type="ORF">KD144_08035</name>
</gene>
<name>A0A0J1KLJ4_NIACI</name>
<reference evidence="2" key="2">
    <citation type="submission" date="2021-04" db="EMBL/GenBank/DDBJ databases">
        <title>Genomic analysis of electroactive and textile dye degrading Bacillus circulans strain: DC10 isolated from constructed wetland-microbial fuel cells treating textile dye wastewaters.</title>
        <authorList>
            <person name="Patel D.U."/>
            <person name="Desai C.R."/>
        </authorList>
    </citation>
    <scope>NUCLEOTIDE SEQUENCE</scope>
    <source>
        <strain evidence="2">DC10</strain>
    </source>
</reference>
<comment type="caution">
    <text evidence="1">The sequence shown here is derived from an EMBL/GenBank/DDBJ whole genome shotgun (WGS) entry which is preliminary data.</text>
</comment>
<dbReference type="OrthoDB" id="9872079at2"/>
<organism evidence="1 3">
    <name type="scientific">Niallia circulans</name>
    <name type="common">Bacillus circulans</name>
    <dbReference type="NCBI Taxonomy" id="1397"/>
    <lineage>
        <taxon>Bacteria</taxon>
        <taxon>Bacillati</taxon>
        <taxon>Bacillota</taxon>
        <taxon>Bacilli</taxon>
        <taxon>Bacillales</taxon>
        <taxon>Bacillaceae</taxon>
        <taxon>Niallia</taxon>
    </lineage>
</organism>
<evidence type="ECO:0000313" key="2">
    <source>
        <dbReference type="EMBL" id="MBR8669488.1"/>
    </source>
</evidence>
<proteinExistence type="predicted"/>
<dbReference type="RefSeq" id="WP_016204214.1">
    <property type="nucleotide sequence ID" value="NZ_CP053316.1"/>
</dbReference>
<dbReference type="AlphaFoldDB" id="A0A0J1KLJ4"/>
<reference evidence="1 3" key="1">
    <citation type="submission" date="2015-05" db="EMBL/GenBank/DDBJ databases">
        <title>Whole genome sequence and identification of bacterial endophytes from Costus igneus.</title>
        <authorList>
            <person name="Lee Y.P."/>
            <person name="Gan H.M."/>
            <person name="Eng W."/>
            <person name="Wheatley M.S."/>
            <person name="Caraballo A."/>
            <person name="Polter S."/>
            <person name="Savka M.A."/>
            <person name="Hudson A.O."/>
        </authorList>
    </citation>
    <scope>NUCLEOTIDE SEQUENCE [LARGE SCALE GENOMIC DNA]</scope>
    <source>
        <strain evidence="1 3">RIT379</strain>
    </source>
</reference>
<dbReference type="Proteomes" id="UP000036045">
    <property type="component" value="Unassembled WGS sequence"/>
</dbReference>